<dbReference type="InterPro" id="IPR001506">
    <property type="entry name" value="Peptidase_M12A"/>
</dbReference>
<protein>
    <submittedName>
        <fullName evidence="4">Astacin-like metalloprotease toxin</fullName>
    </submittedName>
</protein>
<dbReference type="Gene3D" id="3.40.390.10">
    <property type="entry name" value="Collagenase (Catalytic Domain)"/>
    <property type="match status" value="1"/>
</dbReference>
<proteinExistence type="predicted"/>
<accession>A0A443RTV8</accession>
<organism evidence="4 5">
    <name type="scientific">Leptotrombidium deliense</name>
    <dbReference type="NCBI Taxonomy" id="299467"/>
    <lineage>
        <taxon>Eukaryota</taxon>
        <taxon>Metazoa</taxon>
        <taxon>Ecdysozoa</taxon>
        <taxon>Arthropoda</taxon>
        <taxon>Chelicerata</taxon>
        <taxon>Arachnida</taxon>
        <taxon>Acari</taxon>
        <taxon>Acariformes</taxon>
        <taxon>Trombidiformes</taxon>
        <taxon>Prostigmata</taxon>
        <taxon>Anystina</taxon>
        <taxon>Parasitengona</taxon>
        <taxon>Trombiculoidea</taxon>
        <taxon>Trombiculidae</taxon>
        <taxon>Leptotrombidium</taxon>
    </lineage>
</organism>
<keyword evidence="4" id="KW-0645">Protease</keyword>
<gene>
    <name evidence="4" type="ORF">B4U80_14551</name>
</gene>
<dbReference type="InterPro" id="IPR024079">
    <property type="entry name" value="MetalloPept_cat_dom_sf"/>
</dbReference>
<evidence type="ECO:0000313" key="4">
    <source>
        <dbReference type="EMBL" id="RWS18796.1"/>
    </source>
</evidence>
<comment type="caution">
    <text evidence="4">The sequence shown here is derived from an EMBL/GenBank/DDBJ whole genome shotgun (WGS) entry which is preliminary data.</text>
</comment>
<evidence type="ECO:0000256" key="2">
    <source>
        <dbReference type="PROSITE-ProRule" id="PRU01211"/>
    </source>
</evidence>
<evidence type="ECO:0000313" key="5">
    <source>
        <dbReference type="Proteomes" id="UP000288716"/>
    </source>
</evidence>
<dbReference type="OrthoDB" id="291007at2759"/>
<dbReference type="EMBL" id="NCKV01034110">
    <property type="protein sequence ID" value="RWS18796.1"/>
    <property type="molecule type" value="Genomic_DNA"/>
</dbReference>
<dbReference type="GO" id="GO:0006508">
    <property type="term" value="P:proteolysis"/>
    <property type="evidence" value="ECO:0007669"/>
    <property type="project" value="UniProtKB-KW"/>
</dbReference>
<dbReference type="Pfam" id="PF01400">
    <property type="entry name" value="Astacin"/>
    <property type="match status" value="1"/>
</dbReference>
<reference evidence="4 5" key="1">
    <citation type="journal article" date="2018" name="Gigascience">
        <title>Genomes of trombidid mites reveal novel predicted allergens and laterally-transferred genes associated with secondary metabolism.</title>
        <authorList>
            <person name="Dong X."/>
            <person name="Chaisiri K."/>
            <person name="Xia D."/>
            <person name="Armstrong S.D."/>
            <person name="Fang Y."/>
            <person name="Donnelly M.J."/>
            <person name="Kadowaki T."/>
            <person name="McGarry J.W."/>
            <person name="Darby A.C."/>
            <person name="Makepeace B.L."/>
        </authorList>
    </citation>
    <scope>NUCLEOTIDE SEQUENCE [LARGE SCALE GENOMIC DNA]</scope>
    <source>
        <strain evidence="4">UoL-UT</strain>
    </source>
</reference>
<sequence length="64" mass="7548">YRLGHRNKNRVWDNNSIPFVIDSKLDQYRSLIKSAHDHISNKTCVVFKERTDEPDYVSYHIGNG</sequence>
<feature type="domain" description="Peptidase M12A" evidence="3">
    <location>
        <begin position="1"/>
        <end position="64"/>
    </location>
</feature>
<dbReference type="Proteomes" id="UP000288716">
    <property type="component" value="Unassembled WGS sequence"/>
</dbReference>
<evidence type="ECO:0000256" key="1">
    <source>
        <dbReference type="ARBA" id="ARBA00001947"/>
    </source>
</evidence>
<dbReference type="VEuPathDB" id="VectorBase:LDEU013244"/>
<evidence type="ECO:0000259" key="3">
    <source>
        <dbReference type="PROSITE" id="PS51864"/>
    </source>
</evidence>
<dbReference type="GO" id="GO:0004222">
    <property type="term" value="F:metalloendopeptidase activity"/>
    <property type="evidence" value="ECO:0007669"/>
    <property type="project" value="InterPro"/>
</dbReference>
<keyword evidence="4" id="KW-0378">Hydrolase</keyword>
<comment type="cofactor">
    <cofactor evidence="1">
        <name>Zn(2+)</name>
        <dbReference type="ChEBI" id="CHEBI:29105"/>
    </cofactor>
</comment>
<dbReference type="AlphaFoldDB" id="A0A443RTV8"/>
<name>A0A443RTV8_9ACAR</name>
<dbReference type="PROSITE" id="PS51864">
    <property type="entry name" value="ASTACIN"/>
    <property type="match status" value="1"/>
</dbReference>
<comment type="caution">
    <text evidence="2">Lacks conserved residue(s) required for the propagation of feature annotation.</text>
</comment>
<keyword evidence="4" id="KW-0482">Metalloprotease</keyword>
<dbReference type="SUPFAM" id="SSF55486">
    <property type="entry name" value="Metalloproteases ('zincins'), catalytic domain"/>
    <property type="match status" value="1"/>
</dbReference>
<feature type="non-terminal residue" evidence="4">
    <location>
        <position position="1"/>
    </location>
</feature>
<keyword evidence="5" id="KW-1185">Reference proteome</keyword>